<evidence type="ECO:0000256" key="2">
    <source>
        <dbReference type="PROSITE-ProRule" id="PRU00076"/>
    </source>
</evidence>
<evidence type="ECO:0000256" key="1">
    <source>
        <dbReference type="ARBA" id="ARBA00023157"/>
    </source>
</evidence>
<comment type="caution">
    <text evidence="4">The sequence shown here is derived from an EMBL/GenBank/DDBJ whole genome shotgun (WGS) entry which is preliminary data.</text>
</comment>
<sequence length="1336" mass="143603">MNLLKTLVYHHLADQILNVEMSEEILHVPVYQLSPAVLQTAGQNVASILNVQAIWLVSAKNAEILVQDLVELVHNLNLSQWIHVIHLRVVLILVVTMEFVFVYPNIKVTLIKAVDLNLLLLQIHVHRRLAVQTVNAEQSTIKLYALVFLVISELHQHVDPNALQVLNVHLTKHVCPSRQTGDPFTNCVPIPEPVVEDSKDPCRPSPCGPNSQCKDINGAPSCSCLPEFTGSPPNCRPECVSNSECANHLACINQKCKDPCPGLCGSNAECRVDMSEIRLRSASCLNLFPPILFCLVHHHRVVPMLFAKNETMQDRVRAYPIILVTLTKDADRTCVRNKCTDPCPGSCGQNAQCHVVNHLPRCTCIPGYTGDPFKYCSVPVEPSKPEEPINPCQPSPCGPNSQCREVNEQAVCSCLADYIGSPPNCRPECVVSSECPLTKACVNQKCVDPCPGTCGLNTRCEAINHSPICSCQSGYTGDPFTRCYPLPPPQYEPPQPTVIDPCAPSPCGPNSQCRDIGGTPSCSCLANFVGNPPNCRPECTINPECSSNLACIRQKCRDPCPGSCGAGARCDVINHTPICTCPEGYTGDPFSYCQLKPPEIEPPKPDPCNPSPCGPNAQCNNGICTCLPEYQGDPYRGCRPECVLSTDCPRDKACIRNKCQDPCPGTCGQNAECTVINHIPTCTCIQGYSGNAFVLCSPIPAPAPVNPCNPSPCGSNSQCREINGQAVCSCVPGFIGSPPSCRPECVTNSECSLNQACIQSSHILIMIEEPVVVPTNPCQPSPCGPNSQCRDVGESPSCSCLPEFIGTPPNCRPECVSNSECANHLACINQKCKDPCPGTCGQNAECRVVSHAPNCVCLSGFIGNPLVICTAQTTPPNVVRPTPCLPSPCGINAICREQNGAGACICQPEHVGNPYEGCRPECVLNSDCPSNKACVNQKCKDPCPGTCGQNAQCQVINHLPTCTCIPGYTGDPFTYCNLPQQPAVTEEPTNPCQPSPCGPNSQCREVNEQAVCSCLPNYIGSPPGCRPECVVSSECPLTKACINQKCVDPCPGTCGLNARCQVINHSPICSCQSSYTGDPFTRCYPLPPPIPEPSPPVPLNPCVPSPCGANSQCRDVGGTPSCSCLTNYIGSPPNCRPECTINPECSSNLACIREKCRDPCPGSCGANARCEVINHTPVCICPDGFTGDPFTNCYPKPPEDKPVPQDLCNPSPCGANAQCDNGELAESMLDAKLSIITQYAVVRQVKLEIHFIGVYLLQNQQLQLIHVNLHLAGQIRNVEKLEAPRLAPVYQNLQEHHPTVDLNVSVTVNVQVIWLVSIKNAKILALEAVALMPNAE</sequence>
<gene>
    <name evidence="4" type="ORF">BDFB_000153</name>
</gene>
<dbReference type="GO" id="GO:0005509">
    <property type="term" value="F:calcium ion binding"/>
    <property type="evidence" value="ECO:0007669"/>
    <property type="project" value="InterPro"/>
</dbReference>
<evidence type="ECO:0000259" key="3">
    <source>
        <dbReference type="PROSITE" id="PS50026"/>
    </source>
</evidence>
<reference evidence="4 5" key="1">
    <citation type="submission" date="2017-03" db="EMBL/GenBank/DDBJ databases">
        <title>Genome of the blue death feigning beetle - Asbolus verrucosus.</title>
        <authorList>
            <person name="Rider S.D."/>
        </authorList>
    </citation>
    <scope>NUCLEOTIDE SEQUENCE [LARGE SCALE GENOMIC DNA]</scope>
    <source>
        <strain evidence="4">Butters</strain>
        <tissue evidence="4">Head and leg muscle</tissue>
    </source>
</reference>
<comment type="caution">
    <text evidence="2">Lacks conserved residue(s) required for the propagation of feature annotation.</text>
</comment>
<protein>
    <recommendedName>
        <fullName evidence="3">EGF-like domain-containing protein</fullName>
    </recommendedName>
</protein>
<feature type="domain" description="EGF-like" evidence="3">
    <location>
        <begin position="774"/>
        <end position="812"/>
    </location>
</feature>
<dbReference type="SMART" id="SM00179">
    <property type="entry name" value="EGF_CA"/>
    <property type="match status" value="6"/>
</dbReference>
<feature type="disulfide bond" evidence="2">
    <location>
        <begin position="943"/>
        <end position="953"/>
    </location>
</feature>
<dbReference type="Pfam" id="PF21164">
    <property type="entry name" value="Dumpy_DPY"/>
    <property type="match status" value="9"/>
</dbReference>
<proteinExistence type="predicted"/>
<dbReference type="PANTHER" id="PTHR22963">
    <property type="entry name" value="ENDOGLIN-RELATED"/>
    <property type="match status" value="1"/>
</dbReference>
<dbReference type="SUPFAM" id="SSF57184">
    <property type="entry name" value="Growth factor receptor domain"/>
    <property type="match status" value="2"/>
</dbReference>
<feature type="domain" description="EGF-like" evidence="3">
    <location>
        <begin position="388"/>
        <end position="426"/>
    </location>
</feature>
<accession>A0A482VTP4</accession>
<feature type="domain" description="EGF-like" evidence="3">
    <location>
        <begin position="340"/>
        <end position="377"/>
    </location>
</feature>
<name>A0A482VTP4_ASBVE</name>
<feature type="domain" description="EGF-like" evidence="3">
    <location>
        <begin position="1098"/>
        <end position="1136"/>
    </location>
</feature>
<feature type="domain" description="EGF-like" evidence="3">
    <location>
        <begin position="498"/>
        <end position="536"/>
    </location>
</feature>
<evidence type="ECO:0000313" key="4">
    <source>
        <dbReference type="EMBL" id="RZC36331.1"/>
    </source>
</evidence>
<dbReference type="SUPFAM" id="SSF90148">
    <property type="entry name" value="DPY module"/>
    <property type="match status" value="5"/>
</dbReference>
<feature type="disulfide bond" evidence="2">
    <location>
        <begin position="560"/>
        <end position="570"/>
    </location>
</feature>
<dbReference type="OrthoDB" id="4405280at2759"/>
<keyword evidence="5" id="KW-1185">Reference proteome</keyword>
<dbReference type="InterPro" id="IPR009030">
    <property type="entry name" value="Growth_fac_rcpt_cys_sf"/>
</dbReference>
<feature type="domain" description="EGF-like" evidence="3">
    <location>
        <begin position="988"/>
        <end position="1026"/>
    </location>
</feature>
<dbReference type="PROSITE" id="PS01186">
    <property type="entry name" value="EGF_2"/>
    <property type="match status" value="8"/>
</dbReference>
<feature type="domain" description="EGF-like" evidence="3">
    <location>
        <begin position="704"/>
        <end position="742"/>
    </location>
</feature>
<evidence type="ECO:0000313" key="5">
    <source>
        <dbReference type="Proteomes" id="UP000292052"/>
    </source>
</evidence>
<dbReference type="PROSITE" id="PS50026">
    <property type="entry name" value="EGF_3"/>
    <property type="match status" value="11"/>
</dbReference>
<feature type="domain" description="EGF-like" evidence="3">
    <location>
        <begin position="198"/>
        <end position="236"/>
    </location>
</feature>
<dbReference type="InterPro" id="IPR001881">
    <property type="entry name" value="EGF-like_Ca-bd_dom"/>
</dbReference>
<feature type="domain" description="EGF-like" evidence="3">
    <location>
        <begin position="1157"/>
        <end position="1194"/>
    </location>
</feature>
<dbReference type="Gene3D" id="2.10.25.10">
    <property type="entry name" value="Laminin"/>
    <property type="match status" value="1"/>
</dbReference>
<dbReference type="PANTHER" id="PTHR22963:SF39">
    <property type="entry name" value="DUMPY"/>
    <property type="match status" value="1"/>
</dbReference>
<dbReference type="Proteomes" id="UP000292052">
    <property type="component" value="Unassembled WGS sequence"/>
</dbReference>
<feature type="disulfide bond" evidence="2">
    <location>
        <begin position="1160"/>
        <end position="1170"/>
    </location>
</feature>
<feature type="domain" description="EGF-like" evidence="3">
    <location>
        <begin position="940"/>
        <end position="977"/>
    </location>
</feature>
<keyword evidence="2" id="KW-0245">EGF-like domain</keyword>
<organism evidence="4 5">
    <name type="scientific">Asbolus verrucosus</name>
    <name type="common">Desert ironclad beetle</name>
    <dbReference type="NCBI Taxonomy" id="1661398"/>
    <lineage>
        <taxon>Eukaryota</taxon>
        <taxon>Metazoa</taxon>
        <taxon>Ecdysozoa</taxon>
        <taxon>Arthropoda</taxon>
        <taxon>Hexapoda</taxon>
        <taxon>Insecta</taxon>
        <taxon>Pterygota</taxon>
        <taxon>Neoptera</taxon>
        <taxon>Endopterygota</taxon>
        <taxon>Coleoptera</taxon>
        <taxon>Polyphaga</taxon>
        <taxon>Cucujiformia</taxon>
        <taxon>Tenebrionidae</taxon>
        <taxon>Pimeliinae</taxon>
        <taxon>Asbolus</taxon>
    </lineage>
</organism>
<dbReference type="InterPro" id="IPR000742">
    <property type="entry name" value="EGF"/>
</dbReference>
<dbReference type="SMART" id="SM00181">
    <property type="entry name" value="EGF"/>
    <property type="match status" value="17"/>
</dbReference>
<keyword evidence="1 2" id="KW-1015">Disulfide bond</keyword>
<feature type="disulfide bond" evidence="2">
    <location>
        <begin position="343"/>
        <end position="353"/>
    </location>
</feature>
<dbReference type="STRING" id="1661398.A0A482VTP4"/>
<feature type="domain" description="EGF-like" evidence="3">
    <location>
        <begin position="557"/>
        <end position="594"/>
    </location>
</feature>
<dbReference type="EMBL" id="QDEB01063094">
    <property type="protein sequence ID" value="RZC36331.1"/>
    <property type="molecule type" value="Genomic_DNA"/>
</dbReference>
<dbReference type="InterPro" id="IPR048407">
    <property type="entry name" value="Dumpy_DPY"/>
</dbReference>